<gene>
    <name evidence="1" type="ORF">B5V02_27650</name>
</gene>
<protein>
    <submittedName>
        <fullName evidence="1">Uncharacterized protein</fullName>
    </submittedName>
</protein>
<keyword evidence="2" id="KW-1185">Reference proteome</keyword>
<organism evidence="1 2">
    <name type="scientific">Mesorhizobium kowhaii</name>
    <dbReference type="NCBI Taxonomy" id="1300272"/>
    <lineage>
        <taxon>Bacteria</taxon>
        <taxon>Pseudomonadati</taxon>
        <taxon>Pseudomonadota</taxon>
        <taxon>Alphaproteobacteria</taxon>
        <taxon>Hyphomicrobiales</taxon>
        <taxon>Phyllobacteriaceae</taxon>
        <taxon>Mesorhizobium</taxon>
    </lineage>
</organism>
<accession>A0A2W7DW10</accession>
<evidence type="ECO:0000313" key="1">
    <source>
        <dbReference type="EMBL" id="PZV35336.1"/>
    </source>
</evidence>
<name>A0A2W7DW10_9HYPH</name>
<reference evidence="2" key="1">
    <citation type="submission" date="2017-03" db="EMBL/GenBank/DDBJ databases">
        <authorList>
            <person name="Safronova V.I."/>
            <person name="Sazanova A.L."/>
            <person name="Chirak E.R."/>
        </authorList>
    </citation>
    <scope>NUCLEOTIDE SEQUENCE [LARGE SCALE GENOMIC DNA]</scope>
    <source>
        <strain evidence="2">Ach-343</strain>
    </source>
</reference>
<proteinExistence type="predicted"/>
<evidence type="ECO:0000313" key="2">
    <source>
        <dbReference type="Proteomes" id="UP000248616"/>
    </source>
</evidence>
<dbReference type="EMBL" id="MZXV01000059">
    <property type="protein sequence ID" value="PZV35336.1"/>
    <property type="molecule type" value="Genomic_DNA"/>
</dbReference>
<comment type="caution">
    <text evidence="1">The sequence shown here is derived from an EMBL/GenBank/DDBJ whole genome shotgun (WGS) entry which is preliminary data.</text>
</comment>
<dbReference type="Proteomes" id="UP000248616">
    <property type="component" value="Unassembled WGS sequence"/>
</dbReference>
<sequence length="75" mass="8392">MFHAAAKMRTSKHLIFLMKMALLRGMKAAPAVHIEFWDVDPGIAWLAHRYQAAVSPYAREAHPAEVTTTGRNCLS</sequence>
<dbReference type="AlphaFoldDB" id="A0A2W7DW10"/>